<evidence type="ECO:0000256" key="3">
    <source>
        <dbReference type="ARBA" id="ARBA00022989"/>
    </source>
</evidence>
<sequence>MDDKHSTASLLTLFILVLVHAGHSQRPCIVPPGPVLVSENNTADVEVVQIDTSPSPDQVLDLLVNPSDLFYLQGNALMAKRGLDFEALSSPTLTVWVQCKTENFTLSESVEILVENINDNPPNFDKTHYNLDVNELSPVNSSVGLIEATDVDSEPLYYRLEPASDKYFRLENATSPKIVVKSVIDYDTIQKISLVYTYRERGERGREGERGEGGHLM</sequence>
<dbReference type="SUPFAM" id="SSF49313">
    <property type="entry name" value="Cadherin-like"/>
    <property type="match status" value="2"/>
</dbReference>
<keyword evidence="9" id="KW-1185">Reference proteome</keyword>
<dbReference type="PANTHER" id="PTHR24026:SF126">
    <property type="entry name" value="PROTOCADHERIN FAT 4"/>
    <property type="match status" value="1"/>
</dbReference>
<reference evidence="9" key="1">
    <citation type="submission" date="2024-04" db="EMBL/GenBank/DDBJ databases">
        <title>Salinicola lusitanus LLJ914,a marine bacterium isolated from the Okinawa Trough.</title>
        <authorList>
            <person name="Li J."/>
        </authorList>
    </citation>
    <scope>NUCLEOTIDE SEQUENCE [LARGE SCALE GENOMIC DNA]</scope>
</reference>
<feature type="domain" description="Cadherin" evidence="7">
    <location>
        <begin position="29"/>
        <end position="124"/>
    </location>
</feature>
<dbReference type="PRINTS" id="PR00205">
    <property type="entry name" value="CADHERIN"/>
</dbReference>
<name>A0AAW0PV40_9GOBI</name>
<evidence type="ECO:0000313" key="8">
    <source>
        <dbReference type="EMBL" id="KAK7929829.1"/>
    </source>
</evidence>
<accession>A0AAW0PV40</accession>
<dbReference type="PANTHER" id="PTHR24026">
    <property type="entry name" value="FAT ATYPICAL CADHERIN-RELATED"/>
    <property type="match status" value="1"/>
</dbReference>
<proteinExistence type="predicted"/>
<evidence type="ECO:0000256" key="6">
    <source>
        <dbReference type="SAM" id="SignalP"/>
    </source>
</evidence>
<keyword evidence="6" id="KW-0732">Signal</keyword>
<dbReference type="EMBL" id="JBBPFD010000004">
    <property type="protein sequence ID" value="KAK7929829.1"/>
    <property type="molecule type" value="Genomic_DNA"/>
</dbReference>
<keyword evidence="3" id="KW-1133">Transmembrane helix</keyword>
<keyword evidence="4" id="KW-0472">Membrane</keyword>
<evidence type="ECO:0000256" key="4">
    <source>
        <dbReference type="ARBA" id="ARBA00023136"/>
    </source>
</evidence>
<evidence type="ECO:0000256" key="1">
    <source>
        <dbReference type="ARBA" id="ARBA00004370"/>
    </source>
</evidence>
<dbReference type="InterPro" id="IPR015919">
    <property type="entry name" value="Cadherin-like_sf"/>
</dbReference>
<dbReference type="InterPro" id="IPR002126">
    <property type="entry name" value="Cadherin-like_dom"/>
</dbReference>
<evidence type="ECO:0000256" key="2">
    <source>
        <dbReference type="ARBA" id="ARBA00022692"/>
    </source>
</evidence>
<evidence type="ECO:0000313" key="9">
    <source>
        <dbReference type="Proteomes" id="UP001460270"/>
    </source>
</evidence>
<comment type="caution">
    <text evidence="8">The sequence shown here is derived from an EMBL/GenBank/DDBJ whole genome shotgun (WGS) entry which is preliminary data.</text>
</comment>
<dbReference type="GO" id="GO:0005509">
    <property type="term" value="F:calcium ion binding"/>
    <property type="evidence" value="ECO:0007669"/>
    <property type="project" value="UniProtKB-UniRule"/>
</dbReference>
<gene>
    <name evidence="8" type="ORF">WMY93_006224</name>
</gene>
<dbReference type="AlphaFoldDB" id="A0AAW0PV40"/>
<dbReference type="PROSITE" id="PS50268">
    <property type="entry name" value="CADHERIN_2"/>
    <property type="match status" value="1"/>
</dbReference>
<comment type="subcellular location">
    <subcellularLocation>
        <location evidence="1">Membrane</location>
    </subcellularLocation>
</comment>
<dbReference type="GO" id="GO:0005886">
    <property type="term" value="C:plasma membrane"/>
    <property type="evidence" value="ECO:0007669"/>
    <property type="project" value="UniProtKB-SubCell"/>
</dbReference>
<dbReference type="GO" id="GO:0007156">
    <property type="term" value="P:homophilic cell adhesion via plasma membrane adhesion molecules"/>
    <property type="evidence" value="ECO:0007669"/>
    <property type="project" value="InterPro"/>
</dbReference>
<keyword evidence="5" id="KW-0106">Calcium</keyword>
<organism evidence="8 9">
    <name type="scientific">Mugilogobius chulae</name>
    <name type="common">yellowstripe goby</name>
    <dbReference type="NCBI Taxonomy" id="88201"/>
    <lineage>
        <taxon>Eukaryota</taxon>
        <taxon>Metazoa</taxon>
        <taxon>Chordata</taxon>
        <taxon>Craniata</taxon>
        <taxon>Vertebrata</taxon>
        <taxon>Euteleostomi</taxon>
        <taxon>Actinopterygii</taxon>
        <taxon>Neopterygii</taxon>
        <taxon>Teleostei</taxon>
        <taxon>Neoteleostei</taxon>
        <taxon>Acanthomorphata</taxon>
        <taxon>Gobiaria</taxon>
        <taxon>Gobiiformes</taxon>
        <taxon>Gobioidei</taxon>
        <taxon>Gobiidae</taxon>
        <taxon>Gobionellinae</taxon>
        <taxon>Mugilogobius</taxon>
    </lineage>
</organism>
<evidence type="ECO:0000259" key="7">
    <source>
        <dbReference type="PROSITE" id="PS50268"/>
    </source>
</evidence>
<evidence type="ECO:0000256" key="5">
    <source>
        <dbReference type="PROSITE-ProRule" id="PRU00043"/>
    </source>
</evidence>
<dbReference type="Gene3D" id="2.60.40.60">
    <property type="entry name" value="Cadherins"/>
    <property type="match status" value="2"/>
</dbReference>
<protein>
    <recommendedName>
        <fullName evidence="7">Cadherin domain-containing protein</fullName>
    </recommendedName>
</protein>
<feature type="signal peptide" evidence="6">
    <location>
        <begin position="1"/>
        <end position="24"/>
    </location>
</feature>
<feature type="chain" id="PRO_5043777053" description="Cadherin domain-containing protein" evidence="6">
    <location>
        <begin position="25"/>
        <end position="217"/>
    </location>
</feature>
<keyword evidence="2" id="KW-0812">Transmembrane</keyword>
<dbReference type="Proteomes" id="UP001460270">
    <property type="component" value="Unassembled WGS sequence"/>
</dbReference>